<proteinExistence type="predicted"/>
<dbReference type="EMBL" id="UYRV01023050">
    <property type="protein sequence ID" value="VDK72919.1"/>
    <property type="molecule type" value="Genomic_DNA"/>
</dbReference>
<dbReference type="Proteomes" id="UP000271889">
    <property type="component" value="Unassembled WGS sequence"/>
</dbReference>
<name>A0A3P6SNX2_CYLGO</name>
<gene>
    <name evidence="1" type="ORF">CGOC_LOCUS6881</name>
</gene>
<organism evidence="1 2">
    <name type="scientific">Cylicostephanus goldi</name>
    <name type="common">Nematode worm</name>
    <dbReference type="NCBI Taxonomy" id="71465"/>
    <lineage>
        <taxon>Eukaryota</taxon>
        <taxon>Metazoa</taxon>
        <taxon>Ecdysozoa</taxon>
        <taxon>Nematoda</taxon>
        <taxon>Chromadorea</taxon>
        <taxon>Rhabditida</taxon>
        <taxon>Rhabditina</taxon>
        <taxon>Rhabditomorpha</taxon>
        <taxon>Strongyloidea</taxon>
        <taxon>Strongylidae</taxon>
        <taxon>Cylicostephanus</taxon>
    </lineage>
</organism>
<dbReference type="AlphaFoldDB" id="A0A3P6SNX2"/>
<evidence type="ECO:0000313" key="2">
    <source>
        <dbReference type="Proteomes" id="UP000271889"/>
    </source>
</evidence>
<accession>A0A3P6SNX2</accession>
<evidence type="ECO:0000313" key="1">
    <source>
        <dbReference type="EMBL" id="VDK72919.1"/>
    </source>
</evidence>
<keyword evidence="2" id="KW-1185">Reference proteome</keyword>
<protein>
    <submittedName>
        <fullName evidence="1">Uncharacterized protein</fullName>
    </submittedName>
</protein>
<reference evidence="1 2" key="1">
    <citation type="submission" date="2018-11" db="EMBL/GenBank/DDBJ databases">
        <authorList>
            <consortium name="Pathogen Informatics"/>
        </authorList>
    </citation>
    <scope>NUCLEOTIDE SEQUENCE [LARGE SCALE GENOMIC DNA]</scope>
</reference>
<sequence>MVDTVVMADMEDIGEDILAMVDITDVRGAATVGMVDHMVTEDTVDTLDTDMVDMEHQMAHFWMS</sequence>